<keyword evidence="6 7" id="KW-0472">Membrane</keyword>
<feature type="transmembrane region" description="Helical" evidence="7">
    <location>
        <begin position="166"/>
        <end position="186"/>
    </location>
</feature>
<feature type="transmembrane region" description="Helical" evidence="7">
    <location>
        <begin position="193"/>
        <end position="215"/>
    </location>
</feature>
<comment type="subcellular location">
    <subcellularLocation>
        <location evidence="1">Cell membrane</location>
        <topology evidence="1">Multi-pass membrane protein</topology>
    </subcellularLocation>
</comment>
<gene>
    <name evidence="8" type="ORF">MNBD_NITROSPIRAE03-2017</name>
</gene>
<dbReference type="InterPro" id="IPR018383">
    <property type="entry name" value="UPF0324_pro"/>
</dbReference>
<dbReference type="PANTHER" id="PTHR30106">
    <property type="entry name" value="INNER MEMBRANE PROTEIN YEIH-RELATED"/>
    <property type="match status" value="1"/>
</dbReference>
<name>A0A3B1DLI2_9ZZZZ</name>
<reference evidence="8" key="1">
    <citation type="submission" date="2018-06" db="EMBL/GenBank/DDBJ databases">
        <authorList>
            <person name="Zhirakovskaya E."/>
        </authorList>
    </citation>
    <scope>NUCLEOTIDE SEQUENCE</scope>
</reference>
<proteinExistence type="inferred from homology"/>
<keyword evidence="5 7" id="KW-1133">Transmembrane helix</keyword>
<evidence type="ECO:0000313" key="8">
    <source>
        <dbReference type="EMBL" id="VAX32545.1"/>
    </source>
</evidence>
<feature type="transmembrane region" description="Helical" evidence="7">
    <location>
        <begin position="251"/>
        <end position="270"/>
    </location>
</feature>
<protein>
    <recommendedName>
        <fullName evidence="9">Membrane protein YeiH</fullName>
    </recommendedName>
</protein>
<evidence type="ECO:0000256" key="3">
    <source>
        <dbReference type="ARBA" id="ARBA00022475"/>
    </source>
</evidence>
<organism evidence="8">
    <name type="scientific">hydrothermal vent metagenome</name>
    <dbReference type="NCBI Taxonomy" id="652676"/>
    <lineage>
        <taxon>unclassified sequences</taxon>
        <taxon>metagenomes</taxon>
        <taxon>ecological metagenomes</taxon>
    </lineage>
</organism>
<dbReference type="PANTHER" id="PTHR30106:SF2">
    <property type="entry name" value="UPF0324 INNER MEMBRANE PROTEIN YEIH"/>
    <property type="match status" value="1"/>
</dbReference>
<evidence type="ECO:0000256" key="7">
    <source>
        <dbReference type="SAM" id="Phobius"/>
    </source>
</evidence>
<evidence type="ECO:0008006" key="9">
    <source>
        <dbReference type="Google" id="ProtNLM"/>
    </source>
</evidence>
<dbReference type="EMBL" id="UOGI01000141">
    <property type="protein sequence ID" value="VAX32545.1"/>
    <property type="molecule type" value="Genomic_DNA"/>
</dbReference>
<feature type="transmembrane region" description="Helical" evidence="7">
    <location>
        <begin position="47"/>
        <end position="65"/>
    </location>
</feature>
<feature type="transmembrane region" description="Helical" evidence="7">
    <location>
        <begin position="102"/>
        <end position="121"/>
    </location>
</feature>
<feature type="transmembrane region" description="Helical" evidence="7">
    <location>
        <begin position="133"/>
        <end position="154"/>
    </location>
</feature>
<feature type="transmembrane region" description="Helical" evidence="7">
    <location>
        <begin position="77"/>
        <end position="96"/>
    </location>
</feature>
<dbReference type="Pfam" id="PF03601">
    <property type="entry name" value="Cons_hypoth698"/>
    <property type="match status" value="1"/>
</dbReference>
<evidence type="ECO:0000256" key="6">
    <source>
        <dbReference type="ARBA" id="ARBA00023136"/>
    </source>
</evidence>
<dbReference type="AlphaFoldDB" id="A0A3B1DLI2"/>
<evidence type="ECO:0000256" key="2">
    <source>
        <dbReference type="ARBA" id="ARBA00007977"/>
    </source>
</evidence>
<feature type="transmembrane region" description="Helical" evidence="7">
    <location>
        <begin position="21"/>
        <end position="41"/>
    </location>
</feature>
<sequence>MKAYNVISLKKKVFYGKFKVMVKKFSGLTISLVIAVIAFILSYIHPTFDALAISIILGMLFSNILEDRDFLNNGINLAIRIFLPVGIALYGAQLSIRDIDLAMTPLVFLTFIAMFTLVYFIAKWFGIRKNIRILLATGMSICGASAIAIVSPLIKSDSEETSISLIVVMIYGLFGMITYPVFANYFDMGIKEFAFITGTTLPMIGQIKVAASTYGTGCVTVALKYKLLRMSFLIFLVTLTVFLSREKDRRIYIPWFIAVFVLLAIAVNIFKLGRLSDISAPVSRFSLATALAAIGMSVDFESITEEGIKPLIIVALSISIILTAQLLLFNLL</sequence>
<keyword evidence="4 7" id="KW-0812">Transmembrane</keyword>
<comment type="similarity">
    <text evidence="2">Belongs to the UPF0324 family.</text>
</comment>
<evidence type="ECO:0000256" key="4">
    <source>
        <dbReference type="ARBA" id="ARBA00022692"/>
    </source>
</evidence>
<accession>A0A3B1DLI2</accession>
<keyword evidence="3" id="KW-1003">Cell membrane</keyword>
<feature type="transmembrane region" description="Helical" evidence="7">
    <location>
        <begin position="227"/>
        <end position="244"/>
    </location>
</feature>
<feature type="transmembrane region" description="Helical" evidence="7">
    <location>
        <begin position="312"/>
        <end position="331"/>
    </location>
</feature>
<evidence type="ECO:0000256" key="1">
    <source>
        <dbReference type="ARBA" id="ARBA00004651"/>
    </source>
</evidence>
<evidence type="ECO:0000256" key="5">
    <source>
        <dbReference type="ARBA" id="ARBA00022989"/>
    </source>
</evidence>
<dbReference type="GO" id="GO:0005886">
    <property type="term" value="C:plasma membrane"/>
    <property type="evidence" value="ECO:0007669"/>
    <property type="project" value="UniProtKB-SubCell"/>
</dbReference>